<sequence>MNQINYLSFQFENKFNFFFKLNQIQKDIIRVYSNNKYKSGIAKSAKGVKFGFGKNKKALQFRFLKAGLLFLVSRIHRNSKQSISAKTEQGLQAVFTSTILEYLTAEVLELNYNKGK</sequence>
<organism evidence="1 2">
    <name type="scientific">Paramecium primaurelia</name>
    <dbReference type="NCBI Taxonomy" id="5886"/>
    <lineage>
        <taxon>Eukaryota</taxon>
        <taxon>Sar</taxon>
        <taxon>Alveolata</taxon>
        <taxon>Ciliophora</taxon>
        <taxon>Intramacronucleata</taxon>
        <taxon>Oligohymenophorea</taxon>
        <taxon>Peniculida</taxon>
        <taxon>Parameciidae</taxon>
        <taxon>Paramecium</taxon>
    </lineage>
</organism>
<dbReference type="Proteomes" id="UP000688137">
    <property type="component" value="Unassembled WGS sequence"/>
</dbReference>
<proteinExistence type="predicted"/>
<evidence type="ECO:0000313" key="1">
    <source>
        <dbReference type="EMBL" id="CAD8048905.1"/>
    </source>
</evidence>
<comment type="caution">
    <text evidence="1">The sequence shown here is derived from an EMBL/GenBank/DDBJ whole genome shotgun (WGS) entry which is preliminary data.</text>
</comment>
<evidence type="ECO:0000313" key="2">
    <source>
        <dbReference type="Proteomes" id="UP000688137"/>
    </source>
</evidence>
<accession>A0A8S1K4Z7</accession>
<name>A0A8S1K4Z7_PARPR</name>
<dbReference type="AlphaFoldDB" id="A0A8S1K4Z7"/>
<keyword evidence="2" id="KW-1185">Reference proteome</keyword>
<gene>
    <name evidence="1" type="ORF">PPRIM_AZ9-3.1.T0130130</name>
</gene>
<protein>
    <submittedName>
        <fullName evidence="1">Uncharacterized protein</fullName>
    </submittedName>
</protein>
<dbReference type="EMBL" id="CAJJDM010000010">
    <property type="protein sequence ID" value="CAD8048905.1"/>
    <property type="molecule type" value="Genomic_DNA"/>
</dbReference>
<reference evidence="1" key="1">
    <citation type="submission" date="2021-01" db="EMBL/GenBank/DDBJ databases">
        <authorList>
            <consortium name="Genoscope - CEA"/>
            <person name="William W."/>
        </authorList>
    </citation>
    <scope>NUCLEOTIDE SEQUENCE</scope>
</reference>